<evidence type="ECO:0000313" key="4">
    <source>
        <dbReference type="EMBL" id="EGT48988.1"/>
    </source>
</evidence>
<gene>
    <name evidence="4" type="ORF">CAEBREN_05307</name>
</gene>
<dbReference type="Pfam" id="PF00635">
    <property type="entry name" value="Motile_Sperm"/>
    <property type="match status" value="1"/>
</dbReference>
<dbReference type="Proteomes" id="UP000008068">
    <property type="component" value="Unassembled WGS sequence"/>
</dbReference>
<accession>G0N0B7</accession>
<feature type="region of interest" description="Disordered" evidence="2">
    <location>
        <begin position="1"/>
        <end position="172"/>
    </location>
</feature>
<feature type="compositionally biased region" description="Low complexity" evidence="2">
    <location>
        <begin position="84"/>
        <end position="95"/>
    </location>
</feature>
<dbReference type="InterPro" id="IPR008962">
    <property type="entry name" value="PapD-like_sf"/>
</dbReference>
<evidence type="ECO:0000313" key="5">
    <source>
        <dbReference type="Proteomes" id="UP000008068"/>
    </source>
</evidence>
<keyword evidence="1" id="KW-0206">Cytoskeleton</keyword>
<dbReference type="InParanoid" id="G0N0B7"/>
<dbReference type="EMBL" id="GL379824">
    <property type="protein sequence ID" value="EGT48988.1"/>
    <property type="molecule type" value="Genomic_DNA"/>
</dbReference>
<dbReference type="PROSITE" id="PS50202">
    <property type="entry name" value="MSP"/>
    <property type="match status" value="1"/>
</dbReference>
<keyword evidence="5" id="KW-1185">Reference proteome</keyword>
<dbReference type="AlphaFoldDB" id="G0N0B7"/>
<feature type="domain" description="MSP" evidence="3">
    <location>
        <begin position="326"/>
        <end position="439"/>
    </location>
</feature>
<dbReference type="HOGENOM" id="CLU_624431_0_0_1"/>
<evidence type="ECO:0000256" key="2">
    <source>
        <dbReference type="SAM" id="MobiDB-lite"/>
    </source>
</evidence>
<sequence length="439" mass="48497">MSNIPKSSENQQPPSQEPQGPPGPSQTVEKVSKPRIRRRGKLALAGQEENPVMGKIRNILKQAQDQMDQEEPSVGQVAMQNPRASAPPATSMNPSAAPPPPSQQRRPSVKRTGDSPITEKPPARPRYGDFGAHIGPKNDKVTSISNAQSPVARWPGVQNPPCNTKQKTGPPDHQILLSLMLSHQSAQAAKSGSSTVARGMENQDIQGRGKSGTPPARPVRTEVVPEPVEPEIEMEVDPTVIEPVVRIDSAPQAFPAPQQLRIIKAKIDSDIEILKEPEAQDPAPSQPVPNMSESEARRLQEIFTELSTLRMSQQMTDGLIAMIGKELTISPRTIRFQWPYNTERNTVLYLENKTDYPISYQTCSNMPSRIVPFNGMTGVIQPGSSVKVDIKQLYFVYEKQENAGSDKIIVKWTTITDGREEIGLIRHKEIPVIYMDKEE</sequence>
<dbReference type="SUPFAM" id="SSF49354">
    <property type="entry name" value="PapD-like"/>
    <property type="match status" value="1"/>
</dbReference>
<organism evidence="5">
    <name type="scientific">Caenorhabditis brenneri</name>
    <name type="common">Nematode worm</name>
    <dbReference type="NCBI Taxonomy" id="135651"/>
    <lineage>
        <taxon>Eukaryota</taxon>
        <taxon>Metazoa</taxon>
        <taxon>Ecdysozoa</taxon>
        <taxon>Nematoda</taxon>
        <taxon>Chromadorea</taxon>
        <taxon>Rhabditida</taxon>
        <taxon>Rhabditina</taxon>
        <taxon>Rhabditomorpha</taxon>
        <taxon>Rhabditoidea</taxon>
        <taxon>Rhabditidae</taxon>
        <taxon>Peloderinae</taxon>
        <taxon>Caenorhabditis</taxon>
    </lineage>
</organism>
<reference evidence="5" key="1">
    <citation type="submission" date="2011-07" db="EMBL/GenBank/DDBJ databases">
        <authorList>
            <consortium name="Caenorhabditis brenneri Sequencing and Analysis Consortium"/>
            <person name="Wilson R.K."/>
        </authorList>
    </citation>
    <scope>NUCLEOTIDE SEQUENCE [LARGE SCALE GENOMIC DNA]</scope>
    <source>
        <strain evidence="5">PB2801</strain>
    </source>
</reference>
<feature type="compositionally biased region" description="Pro residues" evidence="2">
    <location>
        <begin position="15"/>
        <end position="24"/>
    </location>
</feature>
<name>G0N0B7_CAEBE</name>
<keyword evidence="1" id="KW-0963">Cytoplasm</keyword>
<dbReference type="InterPro" id="IPR013783">
    <property type="entry name" value="Ig-like_fold"/>
</dbReference>
<dbReference type="InterPro" id="IPR000535">
    <property type="entry name" value="MSP_dom"/>
</dbReference>
<comment type="function">
    <text evidence="1">Central component in molecular interactions underlying sperm crawling. Forms an extensive filament system that extends from sperm villipoda, along the leading edge of the pseudopod.</text>
</comment>
<dbReference type="Gene3D" id="2.60.40.10">
    <property type="entry name" value="Immunoglobulins"/>
    <property type="match status" value="1"/>
</dbReference>
<evidence type="ECO:0000259" key="3">
    <source>
        <dbReference type="PROSITE" id="PS50202"/>
    </source>
</evidence>
<evidence type="ECO:0000256" key="1">
    <source>
        <dbReference type="RuleBase" id="RU003425"/>
    </source>
</evidence>
<proteinExistence type="predicted"/>
<protein>
    <recommendedName>
        <fullName evidence="1">Major sperm protein</fullName>
    </recommendedName>
</protein>